<dbReference type="InterPro" id="IPR004209">
    <property type="entry name" value="FTR_bsu"/>
</dbReference>
<keyword evidence="6" id="KW-0479">Metal-binding</keyword>
<dbReference type="InterPro" id="IPR036644">
    <property type="entry name" value="FTR_bsu_sf"/>
</dbReference>
<dbReference type="EC" id="1.8.7.2" evidence="4"/>
<proteinExistence type="inferred from homology"/>
<evidence type="ECO:0000256" key="2">
    <source>
        <dbReference type="ARBA" id="ARBA00003945"/>
    </source>
</evidence>
<dbReference type="STRING" id="1069081.SAMN05660197_0471"/>
<comment type="cofactor">
    <cofactor evidence="1">
        <name>[4Fe-4S] cluster</name>
        <dbReference type="ChEBI" id="CHEBI:49883"/>
    </cofactor>
</comment>
<dbReference type="SUPFAM" id="SSF57662">
    <property type="entry name" value="Ferredoxin thioredoxin reductase (FTR), catalytic beta chain"/>
    <property type="match status" value="1"/>
</dbReference>
<comment type="function">
    <text evidence="2">Catalytic subunit of the ferredoxin-thioredoxin reductase (FTR), which catalyzes the two-electron reduction of thioredoxins by the electrons provided by reduced ferredoxin.</text>
</comment>
<keyword evidence="5" id="KW-0004">4Fe-4S</keyword>
<dbReference type="GO" id="GO:0046872">
    <property type="term" value="F:metal ion binding"/>
    <property type="evidence" value="ECO:0007669"/>
    <property type="project" value="UniProtKB-KW"/>
</dbReference>
<evidence type="ECO:0000256" key="12">
    <source>
        <dbReference type="ARBA" id="ARBA00030295"/>
    </source>
</evidence>
<evidence type="ECO:0000256" key="4">
    <source>
        <dbReference type="ARBA" id="ARBA00012358"/>
    </source>
</evidence>
<dbReference type="PANTHER" id="PTHR35113">
    <property type="entry name" value="FERREDOXIN-THIOREDOXIN REDUCTASE CATALYTIC CHAIN, CHLOROPLASTIC"/>
    <property type="match status" value="1"/>
</dbReference>
<evidence type="ECO:0000256" key="10">
    <source>
        <dbReference type="ARBA" id="ARBA00023157"/>
    </source>
</evidence>
<evidence type="ECO:0000256" key="7">
    <source>
        <dbReference type="ARBA" id="ARBA00023002"/>
    </source>
</evidence>
<comment type="catalytic activity">
    <reaction evidence="13">
        <text>[thioredoxin]-disulfide + 2 reduced [2Fe-2S]-[ferredoxin] + 2 H(+) = [thioredoxin]-dithiol + 2 oxidized [2Fe-2S]-[ferredoxin]</text>
        <dbReference type="Rhea" id="RHEA:42336"/>
        <dbReference type="Rhea" id="RHEA-COMP:10000"/>
        <dbReference type="Rhea" id="RHEA-COMP:10001"/>
        <dbReference type="Rhea" id="RHEA-COMP:10698"/>
        <dbReference type="Rhea" id="RHEA-COMP:10700"/>
        <dbReference type="ChEBI" id="CHEBI:15378"/>
        <dbReference type="ChEBI" id="CHEBI:29950"/>
        <dbReference type="ChEBI" id="CHEBI:33737"/>
        <dbReference type="ChEBI" id="CHEBI:33738"/>
        <dbReference type="ChEBI" id="CHEBI:50058"/>
        <dbReference type="EC" id="1.8.7.2"/>
    </reaction>
</comment>
<dbReference type="Gene3D" id="3.90.460.10">
    <property type="entry name" value="Ferredoxin thioredoxin reductase catalytic beta subunit"/>
    <property type="match status" value="1"/>
</dbReference>
<gene>
    <name evidence="14" type="ORF">SAMN05660197_0471</name>
</gene>
<dbReference type="EMBL" id="FWWZ01000001">
    <property type="protein sequence ID" value="SMC08706.1"/>
    <property type="molecule type" value="Genomic_DNA"/>
</dbReference>
<keyword evidence="9" id="KW-0411">Iron-sulfur</keyword>
<organism evidence="14 15">
    <name type="scientific">Nitratiruptor tergarcus DSM 16512</name>
    <dbReference type="NCBI Taxonomy" id="1069081"/>
    <lineage>
        <taxon>Bacteria</taxon>
        <taxon>Pseudomonadati</taxon>
        <taxon>Campylobacterota</taxon>
        <taxon>Epsilonproteobacteria</taxon>
        <taxon>Nautiliales</taxon>
        <taxon>Nitratiruptoraceae</taxon>
        <taxon>Nitratiruptor</taxon>
    </lineage>
</organism>
<comment type="subunit">
    <text evidence="11">Heterodimer of subunit A (variable subunit) and subunit B (catalytic subunit). Heterodimeric FTR forms a complex with ferredoxin and thioredoxin.</text>
</comment>
<keyword evidence="7" id="KW-0560">Oxidoreductase</keyword>
<evidence type="ECO:0000256" key="1">
    <source>
        <dbReference type="ARBA" id="ARBA00001966"/>
    </source>
</evidence>
<evidence type="ECO:0000256" key="9">
    <source>
        <dbReference type="ARBA" id="ARBA00023014"/>
    </source>
</evidence>
<accession>A0A1W1WR35</accession>
<sequence>MAERRDVDMSSQEFLDELEKTKKFTDKVCKQFGWVYNPNEEVNEGVTMGLARNKLMYGKRFCPCFMVIEEDGKFKSADDRICPCKPAIEKEIPEIGKCHCGIFCTPEYAATHKQ</sequence>
<keyword evidence="15" id="KW-1185">Reference proteome</keyword>
<name>A0A1W1WR35_9BACT</name>
<dbReference type="GO" id="GO:0016730">
    <property type="term" value="F:oxidoreductase activity, acting on iron-sulfur proteins as donors"/>
    <property type="evidence" value="ECO:0007669"/>
    <property type="project" value="InterPro"/>
</dbReference>
<keyword evidence="10" id="KW-1015">Disulfide bond</keyword>
<dbReference type="GO" id="GO:0051539">
    <property type="term" value="F:4 iron, 4 sulfur cluster binding"/>
    <property type="evidence" value="ECO:0007669"/>
    <property type="project" value="UniProtKB-KW"/>
</dbReference>
<evidence type="ECO:0000313" key="14">
    <source>
        <dbReference type="EMBL" id="SMC08706.1"/>
    </source>
</evidence>
<dbReference type="PANTHER" id="PTHR35113:SF1">
    <property type="entry name" value="FERREDOXIN-THIOREDOXIN REDUCTASE CATALYTIC CHAIN, CHLOROPLASTIC"/>
    <property type="match status" value="1"/>
</dbReference>
<evidence type="ECO:0000256" key="11">
    <source>
        <dbReference type="ARBA" id="ARBA00026011"/>
    </source>
</evidence>
<evidence type="ECO:0000256" key="3">
    <source>
        <dbReference type="ARBA" id="ARBA00007941"/>
    </source>
</evidence>
<evidence type="ECO:0000256" key="13">
    <source>
        <dbReference type="ARBA" id="ARBA00048150"/>
    </source>
</evidence>
<protein>
    <recommendedName>
        <fullName evidence="4">ferredoxin:thioredoxin reductase</fullName>
        <ecNumber evidence="4">1.8.7.2</ecNumber>
    </recommendedName>
    <alternativeName>
        <fullName evidence="12">Ferredoxin-thioredoxin reductase subunit B</fullName>
    </alternativeName>
</protein>
<dbReference type="OrthoDB" id="5422549at2"/>
<evidence type="ECO:0000256" key="6">
    <source>
        <dbReference type="ARBA" id="ARBA00022723"/>
    </source>
</evidence>
<evidence type="ECO:0000256" key="5">
    <source>
        <dbReference type="ARBA" id="ARBA00022485"/>
    </source>
</evidence>
<reference evidence="15" key="1">
    <citation type="submission" date="2017-04" db="EMBL/GenBank/DDBJ databases">
        <authorList>
            <person name="Varghese N."/>
            <person name="Submissions S."/>
        </authorList>
    </citation>
    <scope>NUCLEOTIDE SEQUENCE [LARGE SCALE GENOMIC DNA]</scope>
    <source>
        <strain evidence="15">DSM 16512</strain>
    </source>
</reference>
<comment type="similarity">
    <text evidence="3">Belongs to the ferredoxin thioredoxin reductase beta subunit family.</text>
</comment>
<evidence type="ECO:0000256" key="8">
    <source>
        <dbReference type="ARBA" id="ARBA00023004"/>
    </source>
</evidence>
<dbReference type="Proteomes" id="UP000192602">
    <property type="component" value="Unassembled WGS sequence"/>
</dbReference>
<evidence type="ECO:0000313" key="15">
    <source>
        <dbReference type="Proteomes" id="UP000192602"/>
    </source>
</evidence>
<dbReference type="Pfam" id="PF02943">
    <property type="entry name" value="FeThRed_B"/>
    <property type="match status" value="1"/>
</dbReference>
<dbReference type="AlphaFoldDB" id="A0A1W1WR35"/>
<keyword evidence="8" id="KW-0408">Iron</keyword>